<accession>A0AAE6BKF6</accession>
<dbReference type="RefSeq" id="WP_137083420.1">
    <property type="nucleotide sequence ID" value="NZ_CP039907.1"/>
</dbReference>
<reference evidence="2 3" key="1">
    <citation type="submission" date="2019-04" db="EMBL/GenBank/DDBJ databases">
        <title>Complete genome sequence of Agrobacterium tumefaciens CFBP6624.</title>
        <authorList>
            <person name="Haryono M."/>
            <person name="Lin Y.-C."/>
            <person name="Lai E.-M."/>
            <person name="Kuo C.-H."/>
        </authorList>
    </citation>
    <scope>NUCLEOTIDE SEQUENCE [LARGE SCALE GENOMIC DNA]</scope>
    <source>
        <strain evidence="2 3">CFBP6624</strain>
    </source>
</reference>
<sequence>MAKKEKSKKQKLKSASSAAELSDNHVPNTTEDFSRSIKKVGVVKALKNVKNGIAEVLNNTDLKLSIALATVYAVAIIIQEDDDEWNALCEATEWADHPKAKPKRDDPLRAAVRLAVGFDGPKSNSTVNRYITALQPLFDQQVPAAEIPERIREAGGIEKMRQATKPAPKLGNRFIMAPAVRSKVFKVAEETEFKARIKVMPPIDGEKLVSIHRLVPCKTKPK</sequence>
<proteinExistence type="predicted"/>
<dbReference type="EMBL" id="CP039907">
    <property type="protein sequence ID" value="QCL98795.1"/>
    <property type="molecule type" value="Genomic_DNA"/>
</dbReference>
<evidence type="ECO:0000256" key="1">
    <source>
        <dbReference type="SAM" id="MobiDB-lite"/>
    </source>
</evidence>
<gene>
    <name evidence="2" type="ORF">CFBP6624_00650</name>
</gene>
<feature type="region of interest" description="Disordered" evidence="1">
    <location>
        <begin position="1"/>
        <end position="30"/>
    </location>
</feature>
<feature type="compositionally biased region" description="Basic residues" evidence="1">
    <location>
        <begin position="1"/>
        <end position="12"/>
    </location>
</feature>
<evidence type="ECO:0000313" key="3">
    <source>
        <dbReference type="Proteomes" id="UP000298646"/>
    </source>
</evidence>
<dbReference type="Proteomes" id="UP000298646">
    <property type="component" value="Chromosome circular"/>
</dbReference>
<dbReference type="AlphaFoldDB" id="A0AAE6BKF6"/>
<name>A0AAE6BKF6_AGRTU</name>
<evidence type="ECO:0000313" key="2">
    <source>
        <dbReference type="EMBL" id="QCL98795.1"/>
    </source>
</evidence>
<protein>
    <submittedName>
        <fullName evidence="2">Uncharacterized protein</fullName>
    </submittedName>
</protein>
<organism evidence="2 3">
    <name type="scientific">Agrobacterium tumefaciens</name>
    <dbReference type="NCBI Taxonomy" id="358"/>
    <lineage>
        <taxon>Bacteria</taxon>
        <taxon>Pseudomonadati</taxon>
        <taxon>Pseudomonadota</taxon>
        <taxon>Alphaproteobacteria</taxon>
        <taxon>Hyphomicrobiales</taxon>
        <taxon>Rhizobiaceae</taxon>
        <taxon>Rhizobium/Agrobacterium group</taxon>
        <taxon>Agrobacterium</taxon>
        <taxon>Agrobacterium tumefaciens complex</taxon>
    </lineage>
</organism>